<name>A0A4C1SS42_EUMVA</name>
<protein>
    <submittedName>
        <fullName evidence="1">Uncharacterized protein</fullName>
    </submittedName>
</protein>
<accession>A0A4C1SS42</accession>
<proteinExistence type="predicted"/>
<organism evidence="1 2">
    <name type="scientific">Eumeta variegata</name>
    <name type="common">Bagworm moth</name>
    <name type="synonym">Eumeta japonica</name>
    <dbReference type="NCBI Taxonomy" id="151549"/>
    <lineage>
        <taxon>Eukaryota</taxon>
        <taxon>Metazoa</taxon>
        <taxon>Ecdysozoa</taxon>
        <taxon>Arthropoda</taxon>
        <taxon>Hexapoda</taxon>
        <taxon>Insecta</taxon>
        <taxon>Pterygota</taxon>
        <taxon>Neoptera</taxon>
        <taxon>Endopterygota</taxon>
        <taxon>Lepidoptera</taxon>
        <taxon>Glossata</taxon>
        <taxon>Ditrysia</taxon>
        <taxon>Tineoidea</taxon>
        <taxon>Psychidae</taxon>
        <taxon>Oiketicinae</taxon>
        <taxon>Eumeta</taxon>
    </lineage>
</organism>
<keyword evidence="2" id="KW-1185">Reference proteome</keyword>
<gene>
    <name evidence="1" type="ORF">EVAR_74788_1</name>
</gene>
<dbReference type="AlphaFoldDB" id="A0A4C1SS42"/>
<dbReference type="EMBL" id="BGZK01000012">
    <property type="protein sequence ID" value="GBP04020.1"/>
    <property type="molecule type" value="Genomic_DNA"/>
</dbReference>
<dbReference type="Proteomes" id="UP000299102">
    <property type="component" value="Unassembled WGS sequence"/>
</dbReference>
<sequence>MKIEDVIPTSATISPIVASARGLIIPQNYDSHVERIDIAEMSINVIAQVVVVLESARTVPSFSNFDQPSSDPDKRAQLNAIEYISTACTCTWVHYIPPLISSQTLLASDGNCSRDLILEFSFSYTDGRPILTTDISPISAITNEPTLTEPNLTL</sequence>
<evidence type="ECO:0000313" key="1">
    <source>
        <dbReference type="EMBL" id="GBP04020.1"/>
    </source>
</evidence>
<comment type="caution">
    <text evidence="1">The sequence shown here is derived from an EMBL/GenBank/DDBJ whole genome shotgun (WGS) entry which is preliminary data.</text>
</comment>
<evidence type="ECO:0000313" key="2">
    <source>
        <dbReference type="Proteomes" id="UP000299102"/>
    </source>
</evidence>
<reference evidence="1 2" key="1">
    <citation type="journal article" date="2019" name="Commun. Biol.">
        <title>The bagworm genome reveals a unique fibroin gene that provides high tensile strength.</title>
        <authorList>
            <person name="Kono N."/>
            <person name="Nakamura H."/>
            <person name="Ohtoshi R."/>
            <person name="Tomita M."/>
            <person name="Numata K."/>
            <person name="Arakawa K."/>
        </authorList>
    </citation>
    <scope>NUCLEOTIDE SEQUENCE [LARGE SCALE GENOMIC DNA]</scope>
</reference>